<sequence>MPIFFFFKVLAAHESERWRQFCIQYAKSIAFNFAESWQQFISNCESSGRLNIHRDDVVEQFTRTISEELNERLGLGMGSSCSILPIRHRENEKSWRSWSGHGRPASIAETGCLPRSRSEILPCEIASQFEASQQSVAASRKSKRFSWFRSRFPVKTAVESNRAKSGIFCMLIMEIREATPLEFEDSNEKIFAIRGYNQDEYVIETKNHSECQEWISAIRDCITILDCDLARKVMRHPSAPPMGSDFASTSHFCSTRSLNNVHFMMCSQPCNSRFLPSMHALPPGLEMYPWFHARLSRNLSTRLVLHNGVGGHGLFLVRQSETRPGEFVLTFNCQGKAKHVRILVKTNGECRIHQMIFDTMIDLLEYFRANPLPLEDISNPPMLLNEFVICWRRRSLAPDLDVRDFLTYAGSVRLDIRALEELARHEQLNRHHRTFSTVLPNAYLSCLAKTIINALLLVYFAGFAIQLQIIVKLPQLIISN</sequence>
<dbReference type="Proteomes" id="UP000274756">
    <property type="component" value="Unassembled WGS sequence"/>
</dbReference>
<dbReference type="PANTHER" id="PTHR10872:SF2">
    <property type="entry name" value="LNK, ISOFORM D"/>
    <property type="match status" value="1"/>
</dbReference>
<dbReference type="InterPro" id="IPR001849">
    <property type="entry name" value="PH_domain"/>
</dbReference>
<name>A0A0N4U9V3_DRAME</name>
<dbReference type="Proteomes" id="UP000038040">
    <property type="component" value="Unplaced"/>
</dbReference>
<dbReference type="InterPro" id="IPR011993">
    <property type="entry name" value="PH-like_dom_sf"/>
</dbReference>
<dbReference type="STRING" id="318479.A0A0N4U9V3"/>
<dbReference type="Pfam" id="PF00017">
    <property type="entry name" value="SH2"/>
    <property type="match status" value="1"/>
</dbReference>
<accession>A0A0N4U9V3</accession>
<dbReference type="SUPFAM" id="SSF50729">
    <property type="entry name" value="PH domain-like"/>
    <property type="match status" value="1"/>
</dbReference>
<evidence type="ECO:0000313" key="7">
    <source>
        <dbReference type="EMBL" id="VDN57923.1"/>
    </source>
</evidence>
<keyword evidence="2" id="KW-0597">Phosphoprotein</keyword>
<evidence type="ECO:0000313" key="9">
    <source>
        <dbReference type="Proteomes" id="UP000274756"/>
    </source>
</evidence>
<dbReference type="InterPro" id="IPR030523">
    <property type="entry name" value="SH2B"/>
</dbReference>
<dbReference type="EMBL" id="UYYG01001164">
    <property type="protein sequence ID" value="VDN57923.1"/>
    <property type="molecule type" value="Genomic_DNA"/>
</dbReference>
<dbReference type="OrthoDB" id="10047184at2759"/>
<evidence type="ECO:0000256" key="1">
    <source>
        <dbReference type="ARBA" id="ARBA00010220"/>
    </source>
</evidence>
<feature type="domain" description="PH" evidence="6">
    <location>
        <begin position="191"/>
        <end position="223"/>
    </location>
</feature>
<evidence type="ECO:0000256" key="4">
    <source>
        <dbReference type="PROSITE-ProRule" id="PRU00191"/>
    </source>
</evidence>
<dbReference type="SMART" id="SM00252">
    <property type="entry name" value="SH2"/>
    <property type="match status" value="1"/>
</dbReference>
<evidence type="ECO:0000313" key="10">
    <source>
        <dbReference type="WBParaSite" id="DME_0000389101-mRNA-1"/>
    </source>
</evidence>
<dbReference type="Gene3D" id="3.30.505.10">
    <property type="entry name" value="SH2 domain"/>
    <property type="match status" value="1"/>
</dbReference>
<feature type="domain" description="SH2" evidence="5">
    <location>
        <begin position="290"/>
        <end position="381"/>
    </location>
</feature>
<evidence type="ECO:0000259" key="5">
    <source>
        <dbReference type="PROSITE" id="PS50001"/>
    </source>
</evidence>
<evidence type="ECO:0000259" key="6">
    <source>
        <dbReference type="PROSITE" id="PS50003"/>
    </source>
</evidence>
<dbReference type="SUPFAM" id="SSF55550">
    <property type="entry name" value="SH2 domain"/>
    <property type="match status" value="1"/>
</dbReference>
<evidence type="ECO:0000256" key="2">
    <source>
        <dbReference type="ARBA" id="ARBA00022553"/>
    </source>
</evidence>
<reference evidence="7 9" key="2">
    <citation type="submission" date="2018-11" db="EMBL/GenBank/DDBJ databases">
        <authorList>
            <consortium name="Pathogen Informatics"/>
        </authorList>
    </citation>
    <scope>NUCLEOTIDE SEQUENCE [LARGE SCALE GENOMIC DNA]</scope>
</reference>
<dbReference type="InterPro" id="IPR036860">
    <property type="entry name" value="SH2_dom_sf"/>
</dbReference>
<evidence type="ECO:0000256" key="3">
    <source>
        <dbReference type="ARBA" id="ARBA00022999"/>
    </source>
</evidence>
<dbReference type="AlphaFoldDB" id="A0A0N4U9V3"/>
<evidence type="ECO:0000313" key="8">
    <source>
        <dbReference type="Proteomes" id="UP000038040"/>
    </source>
</evidence>
<organism evidence="8 10">
    <name type="scientific">Dracunculus medinensis</name>
    <name type="common">Guinea worm</name>
    <dbReference type="NCBI Taxonomy" id="318479"/>
    <lineage>
        <taxon>Eukaryota</taxon>
        <taxon>Metazoa</taxon>
        <taxon>Ecdysozoa</taxon>
        <taxon>Nematoda</taxon>
        <taxon>Chromadorea</taxon>
        <taxon>Rhabditida</taxon>
        <taxon>Spirurina</taxon>
        <taxon>Dracunculoidea</taxon>
        <taxon>Dracunculidae</taxon>
        <taxon>Dracunculus</taxon>
    </lineage>
</organism>
<dbReference type="InterPro" id="IPR036290">
    <property type="entry name" value="Phe_ZIP_sf"/>
</dbReference>
<dbReference type="GO" id="GO:0005068">
    <property type="term" value="F:transmembrane receptor protein tyrosine kinase adaptor activity"/>
    <property type="evidence" value="ECO:0007669"/>
    <property type="project" value="TreeGrafter"/>
</dbReference>
<reference evidence="10" key="1">
    <citation type="submission" date="2016-04" db="UniProtKB">
        <authorList>
            <consortium name="WormBaseParasite"/>
        </authorList>
    </citation>
    <scope>IDENTIFICATION</scope>
</reference>
<dbReference type="GO" id="GO:0035556">
    <property type="term" value="P:intracellular signal transduction"/>
    <property type="evidence" value="ECO:0007669"/>
    <property type="project" value="TreeGrafter"/>
</dbReference>
<dbReference type="PANTHER" id="PTHR10872">
    <property type="entry name" value="SH2B ADAPTER PROTEIN"/>
    <property type="match status" value="1"/>
</dbReference>
<dbReference type="PROSITE" id="PS50003">
    <property type="entry name" value="PH_DOMAIN"/>
    <property type="match status" value="1"/>
</dbReference>
<dbReference type="PROSITE" id="PS50001">
    <property type="entry name" value="SH2"/>
    <property type="match status" value="1"/>
</dbReference>
<dbReference type="GO" id="GO:0005886">
    <property type="term" value="C:plasma membrane"/>
    <property type="evidence" value="ECO:0007669"/>
    <property type="project" value="TreeGrafter"/>
</dbReference>
<gene>
    <name evidence="7" type="ORF">DME_LOCUS7896</name>
</gene>
<comment type="similarity">
    <text evidence="1">Belongs to the SH2B adapter family.</text>
</comment>
<keyword evidence="9" id="KW-1185">Reference proteome</keyword>
<dbReference type="InterPro" id="IPR000980">
    <property type="entry name" value="SH2"/>
</dbReference>
<dbReference type="WBParaSite" id="DME_0000389101-mRNA-1">
    <property type="protein sequence ID" value="DME_0000389101-mRNA-1"/>
    <property type="gene ID" value="DME_0000389101"/>
</dbReference>
<dbReference type="SUPFAM" id="SSF109805">
    <property type="entry name" value="Phenylalanine zipper"/>
    <property type="match status" value="1"/>
</dbReference>
<protein>
    <submittedName>
        <fullName evidence="10">SH2 domain-containing protein</fullName>
    </submittedName>
</protein>
<keyword evidence="3 4" id="KW-0727">SH2 domain</keyword>
<dbReference type="PRINTS" id="PR00401">
    <property type="entry name" value="SH2DOMAIN"/>
</dbReference>
<proteinExistence type="inferred from homology"/>
<dbReference type="Gene3D" id="2.30.29.30">
    <property type="entry name" value="Pleckstrin-homology domain (PH domain)/Phosphotyrosine-binding domain (PTB)"/>
    <property type="match status" value="1"/>
</dbReference>